<feature type="domain" description="HTH arsR-type" evidence="1">
    <location>
        <begin position="9"/>
        <end position="89"/>
    </location>
</feature>
<keyword evidence="3" id="KW-1185">Reference proteome</keyword>
<dbReference type="InterPro" id="IPR036390">
    <property type="entry name" value="WH_DNA-bd_sf"/>
</dbReference>
<protein>
    <submittedName>
        <fullName evidence="2">Helix-turn-helix domain-containing protein</fullName>
    </submittedName>
</protein>
<dbReference type="RefSeq" id="WP_386668810.1">
    <property type="nucleotide sequence ID" value="NZ_JBHLTG010000002.1"/>
</dbReference>
<dbReference type="Pfam" id="PF12840">
    <property type="entry name" value="HTH_20"/>
    <property type="match status" value="1"/>
</dbReference>
<dbReference type="Gene3D" id="1.10.10.10">
    <property type="entry name" value="Winged helix-like DNA-binding domain superfamily/Winged helix DNA-binding domain"/>
    <property type="match status" value="1"/>
</dbReference>
<proteinExistence type="predicted"/>
<dbReference type="InterPro" id="IPR036388">
    <property type="entry name" value="WH-like_DNA-bd_sf"/>
</dbReference>
<dbReference type="Proteomes" id="UP001589896">
    <property type="component" value="Unassembled WGS sequence"/>
</dbReference>
<organism evidence="2 3">
    <name type="scientific">Lysobacter korlensis</name>
    <dbReference type="NCBI Taxonomy" id="553636"/>
    <lineage>
        <taxon>Bacteria</taxon>
        <taxon>Pseudomonadati</taxon>
        <taxon>Pseudomonadota</taxon>
        <taxon>Gammaproteobacteria</taxon>
        <taxon>Lysobacterales</taxon>
        <taxon>Lysobacteraceae</taxon>
        <taxon>Lysobacter</taxon>
    </lineage>
</organism>
<reference evidence="2 3" key="1">
    <citation type="submission" date="2024-09" db="EMBL/GenBank/DDBJ databases">
        <authorList>
            <person name="Sun Q."/>
            <person name="Mori K."/>
        </authorList>
    </citation>
    <scope>NUCLEOTIDE SEQUENCE [LARGE SCALE GENOMIC DNA]</scope>
    <source>
        <strain evidence="2 3">KCTC 23076</strain>
    </source>
</reference>
<evidence type="ECO:0000259" key="1">
    <source>
        <dbReference type="SMART" id="SM00418"/>
    </source>
</evidence>
<dbReference type="InterPro" id="IPR001845">
    <property type="entry name" value="HTH_ArsR_DNA-bd_dom"/>
</dbReference>
<comment type="caution">
    <text evidence="2">The sequence shown here is derived from an EMBL/GenBank/DDBJ whole genome shotgun (WGS) entry which is preliminary data.</text>
</comment>
<evidence type="ECO:0000313" key="3">
    <source>
        <dbReference type="Proteomes" id="UP001589896"/>
    </source>
</evidence>
<dbReference type="InterPro" id="IPR011991">
    <property type="entry name" value="ArsR-like_HTH"/>
</dbReference>
<dbReference type="CDD" id="cd00090">
    <property type="entry name" value="HTH_ARSR"/>
    <property type="match status" value="1"/>
</dbReference>
<evidence type="ECO:0000313" key="2">
    <source>
        <dbReference type="EMBL" id="MFC0678719.1"/>
    </source>
</evidence>
<gene>
    <name evidence="2" type="ORF">ACFFGH_12795</name>
</gene>
<dbReference type="SMART" id="SM00418">
    <property type="entry name" value="HTH_ARSR"/>
    <property type="match status" value="1"/>
</dbReference>
<sequence>MGRKKPAEVVLHPQRLAILRVLATRPRTTKQLADALPDIAQATLYRHMSMLLESGFVEVVEEQQVRGAVTRTYALAGSAVLSGADLAEATRDDHFRYFATFAAGLLGEYGAYLDGAEVDLERDGVGFREHVLQLTDHELRDLLAELRASIAARAAYPPSADRSARLLATITMPVGSAAAEGTP</sequence>
<accession>A0ABV6RP06</accession>
<name>A0ABV6RP06_9GAMM</name>
<dbReference type="Gene3D" id="6.10.140.2180">
    <property type="match status" value="1"/>
</dbReference>
<dbReference type="EMBL" id="JBHLTG010000002">
    <property type="protein sequence ID" value="MFC0678719.1"/>
    <property type="molecule type" value="Genomic_DNA"/>
</dbReference>
<dbReference type="SUPFAM" id="SSF46785">
    <property type="entry name" value="Winged helix' DNA-binding domain"/>
    <property type="match status" value="1"/>
</dbReference>